<dbReference type="InterPro" id="IPR035965">
    <property type="entry name" value="PAS-like_dom_sf"/>
</dbReference>
<name>A0A4Q0SD20_9BRAD</name>
<dbReference type="InterPro" id="IPR036890">
    <property type="entry name" value="HATPase_C_sf"/>
</dbReference>
<evidence type="ECO:0000256" key="7">
    <source>
        <dbReference type="ARBA" id="ARBA00022777"/>
    </source>
</evidence>
<dbReference type="GO" id="GO:0006355">
    <property type="term" value="P:regulation of DNA-templated transcription"/>
    <property type="evidence" value="ECO:0007669"/>
    <property type="project" value="InterPro"/>
</dbReference>
<dbReference type="Proteomes" id="UP000289546">
    <property type="component" value="Unassembled WGS sequence"/>
</dbReference>
<dbReference type="EMBL" id="LBJQ01000009">
    <property type="protein sequence ID" value="RXH37114.1"/>
    <property type="molecule type" value="Genomic_DNA"/>
</dbReference>
<evidence type="ECO:0000256" key="4">
    <source>
        <dbReference type="ARBA" id="ARBA00022553"/>
    </source>
</evidence>
<dbReference type="OrthoDB" id="7297573at2"/>
<dbReference type="Pfam" id="PF07536">
    <property type="entry name" value="HWE_HK"/>
    <property type="match status" value="1"/>
</dbReference>
<keyword evidence="4" id="KW-0597">Phosphoprotein</keyword>
<dbReference type="GO" id="GO:0005524">
    <property type="term" value="F:ATP binding"/>
    <property type="evidence" value="ECO:0007669"/>
    <property type="project" value="UniProtKB-KW"/>
</dbReference>
<keyword evidence="8" id="KW-0067">ATP-binding</keyword>
<evidence type="ECO:0000313" key="11">
    <source>
        <dbReference type="Proteomes" id="UP000289546"/>
    </source>
</evidence>
<dbReference type="SUPFAM" id="SSF55785">
    <property type="entry name" value="PYP-like sensor domain (PAS domain)"/>
    <property type="match status" value="1"/>
</dbReference>
<dbReference type="Gene3D" id="3.30.450.20">
    <property type="entry name" value="PAS domain"/>
    <property type="match status" value="1"/>
</dbReference>
<evidence type="ECO:0000259" key="9">
    <source>
        <dbReference type="PROSITE" id="PS50112"/>
    </source>
</evidence>
<evidence type="ECO:0000313" key="10">
    <source>
        <dbReference type="EMBL" id="RXH37114.1"/>
    </source>
</evidence>
<dbReference type="PROSITE" id="PS50112">
    <property type="entry name" value="PAS"/>
    <property type="match status" value="1"/>
</dbReference>
<dbReference type="InterPro" id="IPR000014">
    <property type="entry name" value="PAS"/>
</dbReference>
<proteinExistence type="predicted"/>
<protein>
    <recommendedName>
        <fullName evidence="3">Blue-light-activated histidine kinase</fullName>
        <ecNumber evidence="2">2.7.13.3</ecNumber>
    </recommendedName>
</protein>
<evidence type="ECO:0000256" key="5">
    <source>
        <dbReference type="ARBA" id="ARBA00022679"/>
    </source>
</evidence>
<keyword evidence="11" id="KW-1185">Reference proteome</keyword>
<dbReference type="CDD" id="cd00130">
    <property type="entry name" value="PAS"/>
    <property type="match status" value="1"/>
</dbReference>
<dbReference type="EC" id="2.7.13.3" evidence="2"/>
<accession>A0A4Q0SD20</accession>
<keyword evidence="6" id="KW-0547">Nucleotide-binding</keyword>
<dbReference type="GO" id="GO:0004673">
    <property type="term" value="F:protein histidine kinase activity"/>
    <property type="evidence" value="ECO:0007669"/>
    <property type="project" value="UniProtKB-EC"/>
</dbReference>
<dbReference type="Gene3D" id="3.30.565.10">
    <property type="entry name" value="Histidine kinase-like ATPase, C-terminal domain"/>
    <property type="match status" value="1"/>
</dbReference>
<dbReference type="PANTHER" id="PTHR41523:SF8">
    <property type="entry name" value="ETHYLENE RESPONSE SENSOR PROTEIN"/>
    <property type="match status" value="1"/>
</dbReference>
<dbReference type="SMART" id="SM00911">
    <property type="entry name" value="HWE_HK"/>
    <property type="match status" value="1"/>
</dbReference>
<reference evidence="10 11" key="1">
    <citation type="submission" date="2015-04" db="EMBL/GenBank/DDBJ databases">
        <title>Comparative genomics of rhizobia nodulating Arachis hypogaea in China.</title>
        <authorList>
            <person name="Li Y."/>
        </authorList>
    </citation>
    <scope>NUCLEOTIDE SEQUENCE [LARGE SCALE GENOMIC DNA]</scope>
    <source>
        <strain evidence="10 11">CCBAU 51757</strain>
    </source>
</reference>
<evidence type="ECO:0000256" key="2">
    <source>
        <dbReference type="ARBA" id="ARBA00012438"/>
    </source>
</evidence>
<dbReference type="RefSeq" id="WP_128916488.1">
    <property type="nucleotide sequence ID" value="NZ_LBJC01000065.1"/>
</dbReference>
<dbReference type="AlphaFoldDB" id="A0A4Q0SD20"/>
<comment type="caution">
    <text evidence="10">The sequence shown here is derived from an EMBL/GenBank/DDBJ whole genome shotgun (WGS) entry which is preliminary data.</text>
</comment>
<evidence type="ECO:0000256" key="3">
    <source>
        <dbReference type="ARBA" id="ARBA00021740"/>
    </source>
</evidence>
<keyword evidence="5" id="KW-0808">Transferase</keyword>
<dbReference type="PANTHER" id="PTHR41523">
    <property type="entry name" value="TWO-COMPONENT SYSTEM SENSOR PROTEIN"/>
    <property type="match status" value="1"/>
</dbReference>
<evidence type="ECO:0000256" key="8">
    <source>
        <dbReference type="ARBA" id="ARBA00022840"/>
    </source>
</evidence>
<evidence type="ECO:0000256" key="1">
    <source>
        <dbReference type="ARBA" id="ARBA00000085"/>
    </source>
</evidence>
<feature type="domain" description="PAS" evidence="9">
    <location>
        <begin position="20"/>
        <end position="61"/>
    </location>
</feature>
<sequence>MNLEDLYRLLRSEHVQAQGIVDTLEEPLLVLDQTGCVLTANRGFYETFRVSRDDTVGRSLFALGDGQWDIAELRRLVGEIIPKSAAVVGYEVEAEFPTIGRRTMLVSARRLVHPDNNSTSILILFEDVTDRRRSEAQKDILLAETRHRMKNLLGIVRSLASQTDVEGRSAKEYRDAFLGRFQAVAEAEKLALASSDQADLSTLVEQALQPAGAERYRIVPGPPVALKQPQVLPISLILHELVTNAWKYGAFSKTGGLVHLTWDIVKKDGKPVLQIDWREENGPPVTPPIRTGFGSKLIDLSAVQGLRGTAELKYEPTGLRAHITAPVD</sequence>
<dbReference type="Pfam" id="PF00989">
    <property type="entry name" value="PAS"/>
    <property type="match status" value="1"/>
</dbReference>
<comment type="catalytic activity">
    <reaction evidence="1">
        <text>ATP + protein L-histidine = ADP + protein N-phospho-L-histidine.</text>
        <dbReference type="EC" id="2.7.13.3"/>
    </reaction>
</comment>
<gene>
    <name evidence="10" type="ORF">XH99_02865</name>
</gene>
<organism evidence="10 11">
    <name type="scientific">Bradyrhizobium nanningense</name>
    <dbReference type="NCBI Taxonomy" id="1325118"/>
    <lineage>
        <taxon>Bacteria</taxon>
        <taxon>Pseudomonadati</taxon>
        <taxon>Pseudomonadota</taxon>
        <taxon>Alphaproteobacteria</taxon>
        <taxon>Hyphomicrobiales</taxon>
        <taxon>Nitrobacteraceae</taxon>
        <taxon>Bradyrhizobium</taxon>
    </lineage>
</organism>
<dbReference type="NCBIfam" id="TIGR00229">
    <property type="entry name" value="sensory_box"/>
    <property type="match status" value="1"/>
</dbReference>
<dbReference type="InterPro" id="IPR013767">
    <property type="entry name" value="PAS_fold"/>
</dbReference>
<keyword evidence="7 10" id="KW-0418">Kinase</keyword>
<evidence type="ECO:0000256" key="6">
    <source>
        <dbReference type="ARBA" id="ARBA00022741"/>
    </source>
</evidence>
<dbReference type="InterPro" id="IPR011102">
    <property type="entry name" value="Sig_transdc_His_kinase_HWE"/>
</dbReference>